<proteinExistence type="predicted"/>
<dbReference type="AlphaFoldDB" id="A0A0B0PQS3"/>
<accession>A0A0B0PQS3</accession>
<organism evidence="1 2">
    <name type="scientific">Gossypium arboreum</name>
    <name type="common">Tree cotton</name>
    <name type="synonym">Gossypium nanking</name>
    <dbReference type="NCBI Taxonomy" id="29729"/>
    <lineage>
        <taxon>Eukaryota</taxon>
        <taxon>Viridiplantae</taxon>
        <taxon>Streptophyta</taxon>
        <taxon>Embryophyta</taxon>
        <taxon>Tracheophyta</taxon>
        <taxon>Spermatophyta</taxon>
        <taxon>Magnoliopsida</taxon>
        <taxon>eudicotyledons</taxon>
        <taxon>Gunneridae</taxon>
        <taxon>Pentapetalae</taxon>
        <taxon>rosids</taxon>
        <taxon>malvids</taxon>
        <taxon>Malvales</taxon>
        <taxon>Malvaceae</taxon>
        <taxon>Malvoideae</taxon>
        <taxon>Gossypium</taxon>
    </lineage>
</organism>
<dbReference type="EMBL" id="KN446450">
    <property type="protein sequence ID" value="KHG28793.1"/>
    <property type="molecule type" value="Genomic_DNA"/>
</dbReference>
<dbReference type="Proteomes" id="UP000032142">
    <property type="component" value="Unassembled WGS sequence"/>
</dbReference>
<evidence type="ECO:0000313" key="2">
    <source>
        <dbReference type="Proteomes" id="UP000032142"/>
    </source>
</evidence>
<sequence>MKIQSLSNSDQVIQHKDRRPVAKFTFHQPCNANERISFTHVLGYEFHCCEWCYILQKSYTQRTNFWFLIYLNLGFYLHQSVRVTYTSPPSTQGLVMSHYEHHK</sequence>
<name>A0A0B0PQS3_GOSAR</name>
<evidence type="ECO:0000313" key="1">
    <source>
        <dbReference type="EMBL" id="KHG28793.1"/>
    </source>
</evidence>
<keyword evidence="2" id="KW-1185">Reference proteome</keyword>
<reference evidence="2" key="1">
    <citation type="submission" date="2014-09" db="EMBL/GenBank/DDBJ databases">
        <authorList>
            <person name="Mudge J."/>
            <person name="Ramaraj T."/>
            <person name="Lindquist I.E."/>
            <person name="Bharti A.K."/>
            <person name="Sundararajan A."/>
            <person name="Cameron C.T."/>
            <person name="Woodward J.E."/>
            <person name="May G.D."/>
            <person name="Brubaker C."/>
            <person name="Broadhvest J."/>
            <person name="Wilkins T.A."/>
        </authorList>
    </citation>
    <scope>NUCLEOTIDE SEQUENCE</scope>
    <source>
        <strain evidence="2">cv. AKA8401</strain>
    </source>
</reference>
<protein>
    <submittedName>
        <fullName evidence="1">Putative membrane insertion efficiency factor</fullName>
    </submittedName>
</protein>
<gene>
    <name evidence="1" type="ORF">F383_12145</name>
</gene>